<evidence type="ECO:0000313" key="3">
    <source>
        <dbReference type="EMBL" id="PHJ18064.1"/>
    </source>
</evidence>
<keyword evidence="2" id="KW-0472">Membrane</keyword>
<evidence type="ECO:0008006" key="5">
    <source>
        <dbReference type="Google" id="ProtNLM"/>
    </source>
</evidence>
<dbReference type="EMBL" id="MIGC01004459">
    <property type="protein sequence ID" value="PHJ18064.1"/>
    <property type="molecule type" value="Genomic_DNA"/>
</dbReference>
<feature type="compositionally biased region" description="Basic and acidic residues" evidence="1">
    <location>
        <begin position="136"/>
        <end position="186"/>
    </location>
</feature>
<reference evidence="3 4" key="1">
    <citation type="journal article" date="2017" name="Int. J. Parasitol.">
        <title>The genome of the protozoan parasite Cystoisospora suis and a reverse vaccinology approach to identify vaccine candidates.</title>
        <authorList>
            <person name="Palmieri N."/>
            <person name="Shrestha A."/>
            <person name="Ruttkowski B."/>
            <person name="Beck T."/>
            <person name="Vogl C."/>
            <person name="Tomley F."/>
            <person name="Blake D.P."/>
            <person name="Joachim A."/>
        </authorList>
    </citation>
    <scope>NUCLEOTIDE SEQUENCE [LARGE SCALE GENOMIC DNA]</scope>
    <source>
        <strain evidence="3 4">Wien I</strain>
    </source>
</reference>
<evidence type="ECO:0000256" key="1">
    <source>
        <dbReference type="SAM" id="MobiDB-lite"/>
    </source>
</evidence>
<feature type="compositionally biased region" description="Basic and acidic residues" evidence="1">
    <location>
        <begin position="106"/>
        <end position="125"/>
    </location>
</feature>
<dbReference type="RefSeq" id="XP_067919774.1">
    <property type="nucleotide sequence ID" value="XM_068068248.1"/>
</dbReference>
<gene>
    <name evidence="3" type="ORF">CSUI_008109</name>
</gene>
<dbReference type="GeneID" id="94431459"/>
<feature type="transmembrane region" description="Helical" evidence="2">
    <location>
        <begin position="17"/>
        <end position="36"/>
    </location>
</feature>
<evidence type="ECO:0000256" key="2">
    <source>
        <dbReference type="SAM" id="Phobius"/>
    </source>
</evidence>
<accession>A0A2C6KNL5</accession>
<dbReference type="OrthoDB" id="332132at2759"/>
<feature type="compositionally biased region" description="Basic and acidic residues" evidence="1">
    <location>
        <begin position="195"/>
        <end position="233"/>
    </location>
</feature>
<evidence type="ECO:0000313" key="4">
    <source>
        <dbReference type="Proteomes" id="UP000221165"/>
    </source>
</evidence>
<sequence>MLRITVLCEGLPVPSRLGSMLGVAVFILYALLEFKLTDSLLIPRVRHSSYGSLQSVSGNHGEEGRPPFGYSGFLPPESSFTEVAVRSGGESDGDEEEPADSDEEASGDRGPEEKGHEKESREGKGDGQSGDEVDTEEAKSRDERAEESHSSEETEHGGKKEVEEAEEGGRGKKEHQSEHTKSAETKEEVEEETEREGKAKESKEETEEEKGGEKDEKEKREQEKHEKKSKGEKEDEPEHNELMTKLRNLIGGATGSEMLERLRTVITEHEKEEKRRAEEEETRKKAEAEKKKKEEEMHKEEEKKHEEEKLRKKQEEERKQAPAKDLLLTQQLTALWMLPFLHDKTTADTCLSGFEKLAQQSRITCSDPACLKLEQDPHTCAFLDVHSIDRPHGSNDHSTALHLGFDPHCKSASSLGTEILKMLQHPVKQYEVEQKLQSVGTGLSVPPVSNHLDLVCESSDSTKHPTCNAVTQALRNVPHLGPKNLPSMLVLTDIADIPNTVGLFRIAIVFEGRVPLLNTKGQLVDRTGAKLPDAAARHLFSNLHRLRQG</sequence>
<dbReference type="Proteomes" id="UP000221165">
    <property type="component" value="Unassembled WGS sequence"/>
</dbReference>
<name>A0A2C6KNL5_9APIC</name>
<organism evidence="3 4">
    <name type="scientific">Cystoisospora suis</name>
    <dbReference type="NCBI Taxonomy" id="483139"/>
    <lineage>
        <taxon>Eukaryota</taxon>
        <taxon>Sar</taxon>
        <taxon>Alveolata</taxon>
        <taxon>Apicomplexa</taxon>
        <taxon>Conoidasida</taxon>
        <taxon>Coccidia</taxon>
        <taxon>Eucoccidiorida</taxon>
        <taxon>Eimeriorina</taxon>
        <taxon>Sarcocystidae</taxon>
        <taxon>Cystoisospora</taxon>
    </lineage>
</organism>
<proteinExistence type="predicted"/>
<feature type="region of interest" description="Disordered" evidence="1">
    <location>
        <begin position="270"/>
        <end position="322"/>
    </location>
</feature>
<comment type="caution">
    <text evidence="3">The sequence shown here is derived from an EMBL/GenBank/DDBJ whole genome shotgun (WGS) entry which is preliminary data.</text>
</comment>
<feature type="region of interest" description="Disordered" evidence="1">
    <location>
        <begin position="53"/>
        <end position="255"/>
    </location>
</feature>
<keyword evidence="2" id="KW-1133">Transmembrane helix</keyword>
<keyword evidence="2" id="KW-0812">Transmembrane</keyword>
<dbReference type="AlphaFoldDB" id="A0A2C6KNL5"/>
<protein>
    <recommendedName>
        <fullName evidence="5">Transmembrane protein</fullName>
    </recommendedName>
</protein>
<dbReference type="VEuPathDB" id="ToxoDB:CSUI_008109"/>
<keyword evidence="4" id="KW-1185">Reference proteome</keyword>
<feature type="compositionally biased region" description="Acidic residues" evidence="1">
    <location>
        <begin position="91"/>
        <end position="105"/>
    </location>
</feature>